<feature type="transmembrane region" description="Helical" evidence="1">
    <location>
        <begin position="43"/>
        <end position="64"/>
    </location>
</feature>
<keyword evidence="1" id="KW-0472">Membrane</keyword>
<dbReference type="EMBL" id="JACXWY010000010">
    <property type="protein sequence ID" value="MBD3847449.1"/>
    <property type="molecule type" value="Genomic_DNA"/>
</dbReference>
<keyword evidence="3" id="KW-1185">Reference proteome</keyword>
<reference evidence="2" key="1">
    <citation type="submission" date="2020-09" db="EMBL/GenBank/DDBJ databases">
        <title>Bosea spartocytisi sp. nov. a root nodule endophyte of Spartocytisus supranubius in the high mountain ecosystem fo the Teide National Park (Canary Islands, Spain).</title>
        <authorList>
            <person name="Pulido-Suarez L."/>
            <person name="Peix A."/>
            <person name="Igual J.M."/>
            <person name="Socas-Perez N."/>
            <person name="Velazquez E."/>
            <person name="Flores-Felix J.D."/>
            <person name="Leon-Barrios M."/>
        </authorList>
    </citation>
    <scope>NUCLEOTIDE SEQUENCE</scope>
    <source>
        <strain evidence="2">SSUT16</strain>
    </source>
</reference>
<keyword evidence="1" id="KW-1133">Transmembrane helix</keyword>
<evidence type="ECO:0000313" key="2">
    <source>
        <dbReference type="EMBL" id="MBD3847449.1"/>
    </source>
</evidence>
<dbReference type="RefSeq" id="WP_191124865.1">
    <property type="nucleotide sequence ID" value="NZ_JACXWY010000010.1"/>
</dbReference>
<protein>
    <submittedName>
        <fullName evidence="2">Uncharacterized protein</fullName>
    </submittedName>
</protein>
<gene>
    <name evidence="2" type="ORF">IED13_17245</name>
</gene>
<proteinExistence type="predicted"/>
<organism evidence="2 3">
    <name type="scientific">Bosea spartocytisi</name>
    <dbReference type="NCBI Taxonomy" id="2773451"/>
    <lineage>
        <taxon>Bacteria</taxon>
        <taxon>Pseudomonadati</taxon>
        <taxon>Pseudomonadota</taxon>
        <taxon>Alphaproteobacteria</taxon>
        <taxon>Hyphomicrobiales</taxon>
        <taxon>Boseaceae</taxon>
        <taxon>Bosea</taxon>
    </lineage>
</organism>
<evidence type="ECO:0000313" key="3">
    <source>
        <dbReference type="Proteomes" id="UP000619295"/>
    </source>
</evidence>
<feature type="transmembrane region" description="Helical" evidence="1">
    <location>
        <begin position="15"/>
        <end position="36"/>
    </location>
</feature>
<dbReference type="Proteomes" id="UP000619295">
    <property type="component" value="Unassembled WGS sequence"/>
</dbReference>
<sequence length="74" mass="8465">MMDHSYMMIGYWSQWHWIVFVLFAAIVIFPIGRILTRLGYSPLWSILAFVPIANLVGLWIVALGEWPGTGPSTR</sequence>
<accession>A0A927EAT8</accession>
<comment type="caution">
    <text evidence="2">The sequence shown here is derived from an EMBL/GenBank/DDBJ whole genome shotgun (WGS) entry which is preliminary data.</text>
</comment>
<name>A0A927EAT8_9HYPH</name>
<dbReference type="AlphaFoldDB" id="A0A927EAT8"/>
<evidence type="ECO:0000256" key="1">
    <source>
        <dbReference type="SAM" id="Phobius"/>
    </source>
</evidence>
<keyword evidence="1" id="KW-0812">Transmembrane</keyword>